<name>A0A1G9NQ87_9FIRM</name>
<organism evidence="2 3">
    <name type="scientific">Romboutsia lituseburensis DSM 797</name>
    <dbReference type="NCBI Taxonomy" id="1121325"/>
    <lineage>
        <taxon>Bacteria</taxon>
        <taxon>Bacillati</taxon>
        <taxon>Bacillota</taxon>
        <taxon>Clostridia</taxon>
        <taxon>Peptostreptococcales</taxon>
        <taxon>Peptostreptococcaceae</taxon>
        <taxon>Romboutsia</taxon>
    </lineage>
</organism>
<accession>A0A1G9NQ87</accession>
<keyword evidence="1" id="KW-0812">Transmembrane</keyword>
<dbReference type="Proteomes" id="UP000199068">
    <property type="component" value="Unassembled WGS sequence"/>
</dbReference>
<feature type="transmembrane region" description="Helical" evidence="1">
    <location>
        <begin position="46"/>
        <end position="62"/>
    </location>
</feature>
<gene>
    <name evidence="2" type="ORF">SAMN04515677_10436</name>
</gene>
<reference evidence="2 3" key="1">
    <citation type="submission" date="2016-10" db="EMBL/GenBank/DDBJ databases">
        <authorList>
            <person name="de Groot N.N."/>
        </authorList>
    </citation>
    <scope>NUCLEOTIDE SEQUENCE [LARGE SCALE GENOMIC DNA]</scope>
    <source>
        <strain evidence="2 3">DSM 797</strain>
    </source>
</reference>
<dbReference type="STRING" id="1121325.SAMN04515677_10436"/>
<evidence type="ECO:0000313" key="2">
    <source>
        <dbReference type="EMBL" id="SDL88560.1"/>
    </source>
</evidence>
<keyword evidence="1" id="KW-0472">Membrane</keyword>
<keyword evidence="1" id="KW-1133">Transmembrane helix</keyword>
<dbReference type="EMBL" id="FNGW01000004">
    <property type="protein sequence ID" value="SDL88560.1"/>
    <property type="molecule type" value="Genomic_DNA"/>
</dbReference>
<protein>
    <submittedName>
        <fullName evidence="2">Uncharacterized protein</fullName>
    </submittedName>
</protein>
<dbReference type="RefSeq" id="WP_092725316.1">
    <property type="nucleotide sequence ID" value="NZ_FNGW01000004.1"/>
</dbReference>
<feature type="transmembrane region" description="Helical" evidence="1">
    <location>
        <begin position="18"/>
        <end position="39"/>
    </location>
</feature>
<evidence type="ECO:0000313" key="3">
    <source>
        <dbReference type="Proteomes" id="UP000199068"/>
    </source>
</evidence>
<dbReference type="AlphaFoldDB" id="A0A1G9NQ87"/>
<evidence type="ECO:0000256" key="1">
    <source>
        <dbReference type="SAM" id="Phobius"/>
    </source>
</evidence>
<proteinExistence type="predicted"/>
<sequence>MAKLEDTLSRFFGGNNGLFSNGMLIIIALVFLVLCTDILDNFLENDSAWIWIILVILLLFNFDDSCC</sequence>
<keyword evidence="3" id="KW-1185">Reference proteome</keyword>